<evidence type="ECO:0000256" key="1">
    <source>
        <dbReference type="ARBA" id="ARBA00023015"/>
    </source>
</evidence>
<dbReference type="InterPro" id="IPR029062">
    <property type="entry name" value="Class_I_gatase-like"/>
</dbReference>
<dbReference type="CDD" id="cd03136">
    <property type="entry name" value="GATase1_AraC_ArgR_like"/>
    <property type="match status" value="1"/>
</dbReference>
<dbReference type="SMART" id="SM00342">
    <property type="entry name" value="HTH_ARAC"/>
    <property type="match status" value="1"/>
</dbReference>
<dbReference type="InterPro" id="IPR052158">
    <property type="entry name" value="INH-QAR"/>
</dbReference>
<dbReference type="Gene3D" id="3.40.50.880">
    <property type="match status" value="1"/>
</dbReference>
<dbReference type="Proteomes" id="UP000240638">
    <property type="component" value="Unassembled WGS sequence"/>
</dbReference>
<dbReference type="InterPro" id="IPR009057">
    <property type="entry name" value="Homeodomain-like_sf"/>
</dbReference>
<dbReference type="EMBL" id="PYUC01000001">
    <property type="protein sequence ID" value="PTB22822.1"/>
    <property type="molecule type" value="Genomic_DNA"/>
</dbReference>
<accession>A0A2T3Y244</accession>
<sequence length="332" mass="36851">MADEAEAQAEAQAQAAKPATVHFGFLTLPSFSMIAFTSAVEVLRMTNYVSRRTHYRWSVISPDGVPVSASNGVTVTPTQTLEQAGVPDVLIVCGGTQIRQSVDQRVRSLLAYLAAREVPLGAICTGAYALLSAGLLDGYRCTVHWEDMSALHAEFPKVKFSDELFVIDRDRLTCTGGTAPLDLMLHLVGQRLGQNLAAQVSAQFILERIRSASDHQPIPVDARIGFSRAELIEVVRLMEANIEEPLSLEELARLVQLSQRHLQRMFKLYLDVSPTHYYLSLRLRRARDLLRTTDASIAEVTSVCGFQSACHFSKAYRAQFGHAPSRERRQEH</sequence>
<dbReference type="Pfam" id="PF01965">
    <property type="entry name" value="DJ-1_PfpI"/>
    <property type="match status" value="1"/>
</dbReference>
<dbReference type="PROSITE" id="PS00041">
    <property type="entry name" value="HTH_ARAC_FAMILY_1"/>
    <property type="match status" value="1"/>
</dbReference>
<dbReference type="AlphaFoldDB" id="A0A2T3Y244"/>
<feature type="domain" description="HTH araC/xylS-type" evidence="4">
    <location>
        <begin position="232"/>
        <end position="330"/>
    </location>
</feature>
<keyword evidence="2" id="KW-0238">DNA-binding</keyword>
<dbReference type="GO" id="GO:0003700">
    <property type="term" value="F:DNA-binding transcription factor activity"/>
    <property type="evidence" value="ECO:0007669"/>
    <property type="project" value="InterPro"/>
</dbReference>
<dbReference type="SUPFAM" id="SSF46689">
    <property type="entry name" value="Homeodomain-like"/>
    <property type="match status" value="2"/>
</dbReference>
<reference evidence="5 6" key="1">
    <citation type="submission" date="2018-03" db="EMBL/GenBank/DDBJ databases">
        <title>Whole genome analyses suggest that Burkholderia sensu lato contains two further novel genera in the rhizoxinica-symbiotica group Mycetohabitans gen. nov., and Trinickia gen. nov.: implications for the evolution of diazotrophy and nodulation in the Burkholderiaceae.</title>
        <authorList>
            <person name="Estrada De Los Santos P."/>
            <person name="Palmer M."/>
            <person name="Chavez-Ramirez B."/>
            <person name="Steenkamp E.T."/>
            <person name="Hirsch A.M."/>
            <person name="Manyaka P."/>
            <person name="Maluk M."/>
            <person name="Lafos M."/>
            <person name="Crook M."/>
            <person name="Gross E."/>
            <person name="Simon M.F."/>
            <person name="Bueno Dos Reis Junior F."/>
            <person name="Poole P.S."/>
            <person name="Venter S.N."/>
            <person name="James E.K."/>
        </authorList>
    </citation>
    <scope>NUCLEOTIDE SEQUENCE [LARGE SCALE GENOMIC DNA]</scope>
    <source>
        <strain evidence="5 6">JPY-366</strain>
    </source>
</reference>
<dbReference type="SUPFAM" id="SSF52317">
    <property type="entry name" value="Class I glutamine amidotransferase-like"/>
    <property type="match status" value="1"/>
</dbReference>
<dbReference type="PANTHER" id="PTHR43130:SF3">
    <property type="entry name" value="HTH-TYPE TRANSCRIPTIONAL REGULATOR RV1931C"/>
    <property type="match status" value="1"/>
</dbReference>
<keyword evidence="1" id="KW-0805">Transcription regulation</keyword>
<name>A0A2T3Y244_9BURK</name>
<evidence type="ECO:0000313" key="6">
    <source>
        <dbReference type="Proteomes" id="UP000240638"/>
    </source>
</evidence>
<dbReference type="InterPro" id="IPR018060">
    <property type="entry name" value="HTH_AraC"/>
</dbReference>
<comment type="caution">
    <text evidence="5">The sequence shown here is derived from an EMBL/GenBank/DDBJ whole genome shotgun (WGS) entry which is preliminary data.</text>
</comment>
<dbReference type="PROSITE" id="PS01124">
    <property type="entry name" value="HTH_ARAC_FAMILY_2"/>
    <property type="match status" value="1"/>
</dbReference>
<evidence type="ECO:0000313" key="5">
    <source>
        <dbReference type="EMBL" id="PTB22822.1"/>
    </source>
</evidence>
<dbReference type="GO" id="GO:0043565">
    <property type="term" value="F:sequence-specific DNA binding"/>
    <property type="evidence" value="ECO:0007669"/>
    <property type="project" value="InterPro"/>
</dbReference>
<evidence type="ECO:0000256" key="3">
    <source>
        <dbReference type="ARBA" id="ARBA00023163"/>
    </source>
</evidence>
<dbReference type="PANTHER" id="PTHR43130">
    <property type="entry name" value="ARAC-FAMILY TRANSCRIPTIONAL REGULATOR"/>
    <property type="match status" value="1"/>
</dbReference>
<evidence type="ECO:0000256" key="2">
    <source>
        <dbReference type="ARBA" id="ARBA00023125"/>
    </source>
</evidence>
<organism evidence="5 6">
    <name type="scientific">Trinickia symbiotica</name>
    <dbReference type="NCBI Taxonomy" id="863227"/>
    <lineage>
        <taxon>Bacteria</taxon>
        <taxon>Pseudomonadati</taxon>
        <taxon>Pseudomonadota</taxon>
        <taxon>Betaproteobacteria</taxon>
        <taxon>Burkholderiales</taxon>
        <taxon>Burkholderiaceae</taxon>
        <taxon>Trinickia</taxon>
    </lineage>
</organism>
<protein>
    <submittedName>
        <fullName evidence="5">AraC family transcriptional regulator</fullName>
    </submittedName>
</protein>
<evidence type="ECO:0000259" key="4">
    <source>
        <dbReference type="PROSITE" id="PS01124"/>
    </source>
</evidence>
<gene>
    <name evidence="5" type="ORF">C9I57_00410</name>
</gene>
<dbReference type="Gene3D" id="1.10.10.60">
    <property type="entry name" value="Homeodomain-like"/>
    <property type="match status" value="1"/>
</dbReference>
<dbReference type="Pfam" id="PF12833">
    <property type="entry name" value="HTH_18"/>
    <property type="match status" value="1"/>
</dbReference>
<dbReference type="InterPro" id="IPR018062">
    <property type="entry name" value="HTH_AraC-typ_CS"/>
</dbReference>
<keyword evidence="3" id="KW-0804">Transcription</keyword>
<dbReference type="InterPro" id="IPR002818">
    <property type="entry name" value="DJ-1/PfpI"/>
</dbReference>
<proteinExistence type="predicted"/>